<evidence type="ECO:0000256" key="1">
    <source>
        <dbReference type="ARBA" id="ARBA00022801"/>
    </source>
</evidence>
<dbReference type="Proteomes" id="UP000749559">
    <property type="component" value="Unassembled WGS sequence"/>
</dbReference>
<name>A0A8S4P1N3_OWEFU</name>
<dbReference type="Pfam" id="PF08450">
    <property type="entry name" value="SGL"/>
    <property type="match status" value="1"/>
</dbReference>
<reference evidence="4" key="1">
    <citation type="submission" date="2022-03" db="EMBL/GenBank/DDBJ databases">
        <authorList>
            <person name="Martin C."/>
        </authorList>
    </citation>
    <scope>NUCLEOTIDE SEQUENCE</scope>
</reference>
<dbReference type="PANTHER" id="PTHR47572">
    <property type="entry name" value="LIPOPROTEIN-RELATED"/>
    <property type="match status" value="1"/>
</dbReference>
<gene>
    <name evidence="4" type="ORF">OFUS_LOCUS12851</name>
</gene>
<evidence type="ECO:0000313" key="4">
    <source>
        <dbReference type="EMBL" id="CAH1787074.1"/>
    </source>
</evidence>
<dbReference type="OrthoDB" id="423498at2759"/>
<protein>
    <recommendedName>
        <fullName evidence="3">SMP-30/Gluconolactonase/LRE-like region domain-containing protein</fullName>
    </recommendedName>
</protein>
<dbReference type="AlphaFoldDB" id="A0A8S4P1N3"/>
<comment type="caution">
    <text evidence="4">The sequence shown here is derived from an EMBL/GenBank/DDBJ whole genome shotgun (WGS) entry which is preliminary data.</text>
</comment>
<dbReference type="EMBL" id="CAIIXF020000006">
    <property type="protein sequence ID" value="CAH1787074.1"/>
    <property type="molecule type" value="Genomic_DNA"/>
</dbReference>
<dbReference type="InterPro" id="IPR051262">
    <property type="entry name" value="SMP-30/CGR1_Lactonase"/>
</dbReference>
<evidence type="ECO:0000313" key="5">
    <source>
        <dbReference type="Proteomes" id="UP000749559"/>
    </source>
</evidence>
<dbReference type="GO" id="GO:0016787">
    <property type="term" value="F:hydrolase activity"/>
    <property type="evidence" value="ECO:0007669"/>
    <property type="project" value="UniProtKB-KW"/>
</dbReference>
<dbReference type="SUPFAM" id="SSF63829">
    <property type="entry name" value="Calcium-dependent phosphotriesterase"/>
    <property type="match status" value="1"/>
</dbReference>
<keyword evidence="5" id="KW-1185">Reference proteome</keyword>
<evidence type="ECO:0000256" key="2">
    <source>
        <dbReference type="SAM" id="SignalP"/>
    </source>
</evidence>
<feature type="domain" description="SMP-30/Gluconolactonase/LRE-like region" evidence="3">
    <location>
        <begin position="108"/>
        <end position="365"/>
    </location>
</feature>
<proteinExistence type="predicted"/>
<feature type="chain" id="PRO_5035758572" description="SMP-30/Gluconolactonase/LRE-like region domain-containing protein" evidence="2">
    <location>
        <begin position="23"/>
        <end position="386"/>
    </location>
</feature>
<keyword evidence="1" id="KW-0378">Hydrolase</keyword>
<dbReference type="Gene3D" id="2.120.10.30">
    <property type="entry name" value="TolB, C-terminal domain"/>
    <property type="match status" value="1"/>
</dbReference>
<dbReference type="PANTHER" id="PTHR47572:SF4">
    <property type="entry name" value="LACTONASE DRP35"/>
    <property type="match status" value="1"/>
</dbReference>
<organism evidence="4 5">
    <name type="scientific">Owenia fusiformis</name>
    <name type="common">Polychaete worm</name>
    <dbReference type="NCBI Taxonomy" id="6347"/>
    <lineage>
        <taxon>Eukaryota</taxon>
        <taxon>Metazoa</taxon>
        <taxon>Spiralia</taxon>
        <taxon>Lophotrochozoa</taxon>
        <taxon>Annelida</taxon>
        <taxon>Polychaeta</taxon>
        <taxon>Sedentaria</taxon>
        <taxon>Canalipalpata</taxon>
        <taxon>Sabellida</taxon>
        <taxon>Oweniida</taxon>
        <taxon>Oweniidae</taxon>
        <taxon>Owenia</taxon>
    </lineage>
</organism>
<keyword evidence="2" id="KW-0732">Signal</keyword>
<evidence type="ECO:0000259" key="3">
    <source>
        <dbReference type="Pfam" id="PF08450"/>
    </source>
</evidence>
<feature type="signal peptide" evidence="2">
    <location>
        <begin position="1"/>
        <end position="22"/>
    </location>
</feature>
<sequence>MNIRNKLVAVLTATTVLGFVLGFPPKYGPCKVKCRTLGLRKCFRICRIATGDSIAFPCWKNCSVSINGPNAANDLSGCIQQCRVGKTCDLASNKTRLLKILKEKEPLEGPLFAKDGNLYIVLYTAGEIRRVDLENKQTIPFVNLSVDGFNGMPLGLQNGPGNNIWVTDMRLGLLKVKQNGSFEQVATKDNQNEPLQGLNDLTFDYHGNLWITAPYGPIAPQNFTDSEKDPFGSVYCYNMTTNEFIKLATGFLYPNGIAVRHNSDGTPAKLIFGSFYNKTAPLWSFDIVGPCQIDNKQVWGNLPANSYIDGMDFDEKGNLLVTDYHSSILYVFDNNGGTPTCQLKLPFKHLTNVQFRPDSKELYITGDELWKVDWKYKGMKQYWEIA</sequence>
<dbReference type="InterPro" id="IPR013658">
    <property type="entry name" value="SGL"/>
</dbReference>
<accession>A0A8S4P1N3</accession>
<dbReference type="InterPro" id="IPR011042">
    <property type="entry name" value="6-blade_b-propeller_TolB-like"/>
</dbReference>